<dbReference type="GO" id="GO:0005789">
    <property type="term" value="C:endoplasmic reticulum membrane"/>
    <property type="evidence" value="ECO:0007669"/>
    <property type="project" value="UniProtKB-SubCell"/>
</dbReference>
<dbReference type="EMBL" id="CMVM020000076">
    <property type="status" value="NOT_ANNOTATED_CDS"/>
    <property type="molecule type" value="Genomic_DNA"/>
</dbReference>
<name>A0A8R1TRI1_ONCVO</name>
<organism evidence="9 10">
    <name type="scientific">Onchocerca volvulus</name>
    <dbReference type="NCBI Taxonomy" id="6282"/>
    <lineage>
        <taxon>Eukaryota</taxon>
        <taxon>Metazoa</taxon>
        <taxon>Ecdysozoa</taxon>
        <taxon>Nematoda</taxon>
        <taxon>Chromadorea</taxon>
        <taxon>Rhabditida</taxon>
        <taxon>Spirurina</taxon>
        <taxon>Spiruromorpha</taxon>
        <taxon>Filarioidea</taxon>
        <taxon>Onchocercidae</taxon>
        <taxon>Onchocerca</taxon>
    </lineage>
</organism>
<proteinExistence type="predicted"/>
<dbReference type="Pfam" id="PF06699">
    <property type="entry name" value="PIG-F"/>
    <property type="match status" value="1"/>
</dbReference>
<accession>A0A8R1TRI1</accession>
<dbReference type="GO" id="GO:0006506">
    <property type="term" value="P:GPI anchor biosynthetic process"/>
    <property type="evidence" value="ECO:0007669"/>
    <property type="project" value="UniProtKB-KW"/>
</dbReference>
<comment type="subcellular location">
    <subcellularLocation>
        <location evidence="1">Endoplasmic reticulum membrane</location>
        <topology evidence="1">Multi-pass membrane protein</topology>
    </subcellularLocation>
</comment>
<evidence type="ECO:0000256" key="1">
    <source>
        <dbReference type="ARBA" id="ARBA00004477"/>
    </source>
</evidence>
<keyword evidence="7 8" id="KW-0472">Membrane</keyword>
<feature type="transmembrane region" description="Helical" evidence="8">
    <location>
        <begin position="32"/>
        <end position="54"/>
    </location>
</feature>
<dbReference type="EnsemblMetazoa" id="OVOC2873b.2">
    <property type="protein sequence ID" value="OVOC2873b.2"/>
    <property type="gene ID" value="WBGene00239682"/>
</dbReference>
<keyword evidence="6 8" id="KW-1133">Transmembrane helix</keyword>
<evidence type="ECO:0000256" key="6">
    <source>
        <dbReference type="ARBA" id="ARBA00022989"/>
    </source>
</evidence>
<evidence type="ECO:0000256" key="7">
    <source>
        <dbReference type="ARBA" id="ARBA00023136"/>
    </source>
</evidence>
<sequence length="142" mass="16030">MKLNRAISYTALGVIINHAIAVLFGAPFLSHFTATFVFSIVLAIVSIFPLLLVAENFDSLDIILFGERQLSHKCLLAHHLSLGGIFGAWFGAFVIPLDWDRWWQRWPLPCVFGTVFGGILGFLFSSYKIFLSRSERKLEKLI</sequence>
<feature type="transmembrane region" description="Helical" evidence="8">
    <location>
        <begin position="106"/>
        <end position="130"/>
    </location>
</feature>
<dbReference type="AlphaFoldDB" id="A0A8R1TRI1"/>
<evidence type="ECO:0000256" key="3">
    <source>
        <dbReference type="ARBA" id="ARBA00022502"/>
    </source>
</evidence>
<protein>
    <recommendedName>
        <fullName evidence="11">Glycosylphosphatidylinositol anchor biosynthesis protein 11</fullName>
    </recommendedName>
</protein>
<evidence type="ECO:0000313" key="10">
    <source>
        <dbReference type="Proteomes" id="UP000024404"/>
    </source>
</evidence>
<evidence type="ECO:0008006" key="11">
    <source>
        <dbReference type="Google" id="ProtNLM"/>
    </source>
</evidence>
<feature type="transmembrane region" description="Helical" evidence="8">
    <location>
        <begin position="75"/>
        <end position="94"/>
    </location>
</feature>
<keyword evidence="4 8" id="KW-0812">Transmembrane</keyword>
<keyword evidence="5" id="KW-0256">Endoplasmic reticulum</keyword>
<evidence type="ECO:0000256" key="8">
    <source>
        <dbReference type="SAM" id="Phobius"/>
    </source>
</evidence>
<reference evidence="9" key="2">
    <citation type="submission" date="2022-06" db="UniProtKB">
        <authorList>
            <consortium name="EnsemblMetazoa"/>
        </authorList>
    </citation>
    <scope>IDENTIFICATION</scope>
</reference>
<keyword evidence="3" id="KW-0337">GPI-anchor biosynthesis</keyword>
<keyword evidence="10" id="KW-1185">Reference proteome</keyword>
<dbReference type="EnsemblMetazoa" id="OVOC2873b.1">
    <property type="protein sequence ID" value="OVOC2873b.1"/>
    <property type="gene ID" value="WBGene00239682"/>
</dbReference>
<comment type="pathway">
    <text evidence="2">Glycolipid biosynthesis; glycosylphosphatidylinositol-anchor biosynthesis.</text>
</comment>
<evidence type="ECO:0000256" key="2">
    <source>
        <dbReference type="ARBA" id="ARBA00004687"/>
    </source>
</evidence>
<evidence type="ECO:0000313" key="9">
    <source>
        <dbReference type="EnsemblMetazoa" id="OVOC2873b.2"/>
    </source>
</evidence>
<evidence type="ECO:0000256" key="4">
    <source>
        <dbReference type="ARBA" id="ARBA00022692"/>
    </source>
</evidence>
<evidence type="ECO:0000256" key="5">
    <source>
        <dbReference type="ARBA" id="ARBA00022824"/>
    </source>
</evidence>
<reference evidence="10" key="1">
    <citation type="submission" date="2013-10" db="EMBL/GenBank/DDBJ databases">
        <title>Genome sequencing of Onchocerca volvulus.</title>
        <authorList>
            <person name="Cotton J."/>
            <person name="Tsai J."/>
            <person name="Stanley E."/>
            <person name="Tracey A."/>
            <person name="Holroyd N."/>
            <person name="Lustigman S."/>
            <person name="Berriman M."/>
        </authorList>
    </citation>
    <scope>NUCLEOTIDE SEQUENCE</scope>
</reference>
<feature type="transmembrane region" description="Helical" evidence="8">
    <location>
        <begin position="7"/>
        <end position="26"/>
    </location>
</feature>
<dbReference type="InterPro" id="IPR009580">
    <property type="entry name" value="GPI_biosynthesis_protein_Pig-F"/>
</dbReference>
<dbReference type="Proteomes" id="UP000024404">
    <property type="component" value="Unassembled WGS sequence"/>
</dbReference>